<dbReference type="GO" id="GO:0001682">
    <property type="term" value="P:tRNA 5'-leader removal"/>
    <property type="evidence" value="ECO:0007669"/>
    <property type="project" value="UniProtKB-UniRule"/>
</dbReference>
<dbReference type="GO" id="GO:0000049">
    <property type="term" value="F:tRNA binding"/>
    <property type="evidence" value="ECO:0007669"/>
    <property type="project" value="UniProtKB-UniRule"/>
</dbReference>
<dbReference type="EC" id="3.1.26.5" evidence="7 8"/>
<proteinExistence type="inferred from homology"/>
<evidence type="ECO:0000256" key="4">
    <source>
        <dbReference type="ARBA" id="ARBA00022759"/>
    </source>
</evidence>
<accession>A0A975A113</accession>
<comment type="function">
    <text evidence="1 7">RNaseP catalyzes the removal of the 5'-leader sequence from pre-tRNA to produce the mature 5'-terminus. It can also cleave other RNA substrates such as 4.5S RNA. The protein component plays an auxiliary but essential role in vivo by binding to the 5'-leader sequence and broadening the substrate specificity of the ribozyme.</text>
</comment>
<evidence type="ECO:0000256" key="2">
    <source>
        <dbReference type="ARBA" id="ARBA00022694"/>
    </source>
</evidence>
<dbReference type="Gene3D" id="3.30.230.10">
    <property type="match status" value="1"/>
</dbReference>
<dbReference type="InterPro" id="IPR020568">
    <property type="entry name" value="Ribosomal_Su5_D2-typ_SF"/>
</dbReference>
<dbReference type="PROSITE" id="PS00648">
    <property type="entry name" value="RIBONUCLEASE_P"/>
    <property type="match status" value="1"/>
</dbReference>
<dbReference type="KEGG" id="fuv:JR347_02340"/>
<comment type="catalytic activity">
    <reaction evidence="7">
        <text>Endonucleolytic cleavage of RNA, removing 5'-extranucleotides from tRNA precursor.</text>
        <dbReference type="EC" id="3.1.26.5"/>
    </reaction>
</comment>
<evidence type="ECO:0000256" key="1">
    <source>
        <dbReference type="ARBA" id="ARBA00002663"/>
    </source>
</evidence>
<dbReference type="InterPro" id="IPR014721">
    <property type="entry name" value="Ribsml_uS5_D2-typ_fold_subgr"/>
</dbReference>
<evidence type="ECO:0000256" key="6">
    <source>
        <dbReference type="ARBA" id="ARBA00022884"/>
    </source>
</evidence>
<organism evidence="9 10">
    <name type="scientific">Fulvivirga lutea</name>
    <dbReference type="NCBI Taxonomy" id="2810512"/>
    <lineage>
        <taxon>Bacteria</taxon>
        <taxon>Pseudomonadati</taxon>
        <taxon>Bacteroidota</taxon>
        <taxon>Cytophagia</taxon>
        <taxon>Cytophagales</taxon>
        <taxon>Fulvivirgaceae</taxon>
        <taxon>Fulvivirga</taxon>
    </lineage>
</organism>
<dbReference type="NCBIfam" id="TIGR00188">
    <property type="entry name" value="rnpA"/>
    <property type="match status" value="1"/>
</dbReference>
<keyword evidence="3 7" id="KW-0540">Nuclease</keyword>
<keyword evidence="2 7" id="KW-0819">tRNA processing</keyword>
<dbReference type="SUPFAM" id="SSF54211">
    <property type="entry name" value="Ribosomal protein S5 domain 2-like"/>
    <property type="match status" value="1"/>
</dbReference>
<comment type="subunit">
    <text evidence="7">Consists of a catalytic RNA component (M1 or rnpB) and a protein subunit.</text>
</comment>
<keyword evidence="5 7" id="KW-0378">Hydrolase</keyword>
<dbReference type="InterPro" id="IPR020539">
    <property type="entry name" value="RNase_P_CS"/>
</dbReference>
<evidence type="ECO:0000313" key="10">
    <source>
        <dbReference type="Proteomes" id="UP000662783"/>
    </source>
</evidence>
<dbReference type="EMBL" id="CP070608">
    <property type="protein sequence ID" value="QSE97944.1"/>
    <property type="molecule type" value="Genomic_DNA"/>
</dbReference>
<dbReference type="AlphaFoldDB" id="A0A975A113"/>
<dbReference type="InterPro" id="IPR000100">
    <property type="entry name" value="RNase_P"/>
</dbReference>
<dbReference type="PANTHER" id="PTHR33992:SF1">
    <property type="entry name" value="RIBONUCLEASE P PROTEIN COMPONENT"/>
    <property type="match status" value="1"/>
</dbReference>
<gene>
    <name evidence="7 9" type="primary">rnpA</name>
    <name evidence="9" type="ORF">JR347_02340</name>
</gene>
<dbReference type="RefSeq" id="WP_205722452.1">
    <property type="nucleotide sequence ID" value="NZ_CP070608.1"/>
</dbReference>
<evidence type="ECO:0000313" key="9">
    <source>
        <dbReference type="EMBL" id="QSE97944.1"/>
    </source>
</evidence>
<dbReference type="HAMAP" id="MF_00227">
    <property type="entry name" value="RNase_P"/>
    <property type="match status" value="1"/>
</dbReference>
<evidence type="ECO:0000256" key="5">
    <source>
        <dbReference type="ARBA" id="ARBA00022801"/>
    </source>
</evidence>
<comment type="similarity">
    <text evidence="7">Belongs to the RnpA family.</text>
</comment>
<evidence type="ECO:0000256" key="7">
    <source>
        <dbReference type="HAMAP-Rule" id="MF_00227"/>
    </source>
</evidence>
<reference evidence="9" key="1">
    <citation type="submission" date="2021-02" db="EMBL/GenBank/DDBJ databases">
        <title>Fulvivirga sp. S481 isolated from sea water.</title>
        <authorList>
            <person name="Bae S.S."/>
            <person name="Baek K."/>
        </authorList>
    </citation>
    <scope>NUCLEOTIDE SEQUENCE</scope>
    <source>
        <strain evidence="9">S481</strain>
    </source>
</reference>
<sequence>MKKTFKKAERLHKKKLIEELFSKGSYFYLPPFKVYYSVSSEVETNQMLVSVPKKIFKKAVERNKLKRRTREAYRNHKHLLLNNNKFLIGYIYTAKKLVTYDPIERAVLSSIQKLVRESINE</sequence>
<protein>
    <recommendedName>
        <fullName evidence="7 8">Ribonuclease P protein component</fullName>
        <shortName evidence="7">RNase P protein</shortName>
        <shortName evidence="7">RNaseP protein</shortName>
        <ecNumber evidence="7 8">3.1.26.5</ecNumber>
    </recommendedName>
    <alternativeName>
        <fullName evidence="7">Protein C5</fullName>
    </alternativeName>
</protein>
<dbReference type="GO" id="GO:0042781">
    <property type="term" value="F:3'-tRNA processing endoribonuclease activity"/>
    <property type="evidence" value="ECO:0007669"/>
    <property type="project" value="TreeGrafter"/>
</dbReference>
<dbReference type="GO" id="GO:0004526">
    <property type="term" value="F:ribonuclease P activity"/>
    <property type="evidence" value="ECO:0007669"/>
    <property type="project" value="UniProtKB-UniRule"/>
</dbReference>
<dbReference type="Pfam" id="PF00825">
    <property type="entry name" value="Ribonuclease_P"/>
    <property type="match status" value="1"/>
</dbReference>
<dbReference type="Proteomes" id="UP000662783">
    <property type="component" value="Chromosome"/>
</dbReference>
<keyword evidence="10" id="KW-1185">Reference proteome</keyword>
<dbReference type="GO" id="GO:0030677">
    <property type="term" value="C:ribonuclease P complex"/>
    <property type="evidence" value="ECO:0007669"/>
    <property type="project" value="TreeGrafter"/>
</dbReference>
<keyword evidence="4 7" id="KW-0255">Endonuclease</keyword>
<keyword evidence="6 7" id="KW-0694">RNA-binding</keyword>
<evidence type="ECO:0000256" key="8">
    <source>
        <dbReference type="NCBIfam" id="TIGR00188"/>
    </source>
</evidence>
<evidence type="ECO:0000256" key="3">
    <source>
        <dbReference type="ARBA" id="ARBA00022722"/>
    </source>
</evidence>
<name>A0A975A113_9BACT</name>
<dbReference type="PANTHER" id="PTHR33992">
    <property type="entry name" value="RIBONUCLEASE P PROTEIN COMPONENT"/>
    <property type="match status" value="1"/>
</dbReference>